<dbReference type="SUPFAM" id="SSF144091">
    <property type="entry name" value="Rhomboid-like"/>
    <property type="match status" value="1"/>
</dbReference>
<evidence type="ECO:0000256" key="10">
    <source>
        <dbReference type="ARBA" id="ARBA00023136"/>
    </source>
</evidence>
<reference evidence="14 15" key="1">
    <citation type="submission" date="2024-03" db="EMBL/GenBank/DDBJ databases">
        <title>The Acrasis kona genome and developmental transcriptomes reveal deep origins of eukaryotic multicellular pathways.</title>
        <authorList>
            <person name="Sheikh S."/>
            <person name="Fu C.-J."/>
            <person name="Brown M.W."/>
            <person name="Baldauf S.L."/>
        </authorList>
    </citation>
    <scope>NUCLEOTIDE SEQUENCE [LARGE SCALE GENOMIC DNA]</scope>
    <source>
        <strain evidence="14 15">ATCC MYA-3509</strain>
    </source>
</reference>
<feature type="transmembrane region" description="Helical" evidence="11">
    <location>
        <begin position="237"/>
        <end position="255"/>
    </location>
</feature>
<feature type="domain" description="Peptidase S54 rhomboid" evidence="13">
    <location>
        <begin position="172"/>
        <end position="307"/>
    </location>
</feature>
<dbReference type="Proteomes" id="UP001431209">
    <property type="component" value="Unassembled WGS sequence"/>
</dbReference>
<evidence type="ECO:0000256" key="3">
    <source>
        <dbReference type="ARBA" id="ARBA00009045"/>
    </source>
</evidence>
<keyword evidence="8 11" id="KW-0720">Serine protease</keyword>
<dbReference type="PANTHER" id="PTHR22936:SF69">
    <property type="entry name" value="RHOMBOID-LIKE PROTEIN"/>
    <property type="match status" value="1"/>
</dbReference>
<organism evidence="14 15">
    <name type="scientific">Acrasis kona</name>
    <dbReference type="NCBI Taxonomy" id="1008807"/>
    <lineage>
        <taxon>Eukaryota</taxon>
        <taxon>Discoba</taxon>
        <taxon>Heterolobosea</taxon>
        <taxon>Tetramitia</taxon>
        <taxon>Eutetramitia</taxon>
        <taxon>Acrasidae</taxon>
        <taxon>Acrasis</taxon>
    </lineage>
</organism>
<evidence type="ECO:0000313" key="15">
    <source>
        <dbReference type="Proteomes" id="UP001431209"/>
    </source>
</evidence>
<dbReference type="InterPro" id="IPR002610">
    <property type="entry name" value="Peptidase_S54_rhomboid-like"/>
</dbReference>
<evidence type="ECO:0000313" key="14">
    <source>
        <dbReference type="EMBL" id="KAL0483059.1"/>
    </source>
</evidence>
<feature type="transmembrane region" description="Helical" evidence="11">
    <location>
        <begin position="267"/>
        <end position="284"/>
    </location>
</feature>
<comment type="caution">
    <text evidence="14">The sequence shown here is derived from an EMBL/GenBank/DDBJ whole genome shotgun (WGS) entry which is preliminary data.</text>
</comment>
<evidence type="ECO:0000256" key="8">
    <source>
        <dbReference type="ARBA" id="ARBA00022825"/>
    </source>
</evidence>
<evidence type="ECO:0000256" key="11">
    <source>
        <dbReference type="RuleBase" id="RU362115"/>
    </source>
</evidence>
<evidence type="ECO:0000256" key="12">
    <source>
        <dbReference type="SAM" id="MobiDB-lite"/>
    </source>
</evidence>
<dbReference type="GO" id="GO:0016020">
    <property type="term" value="C:membrane"/>
    <property type="evidence" value="ECO:0007669"/>
    <property type="project" value="UniProtKB-SubCell"/>
</dbReference>
<dbReference type="AlphaFoldDB" id="A0AAW2Z2A6"/>
<keyword evidence="10 11" id="KW-0472">Membrane</keyword>
<feature type="transmembrane region" description="Helical" evidence="11">
    <location>
        <begin position="118"/>
        <end position="140"/>
    </location>
</feature>
<dbReference type="Gene3D" id="1.20.1540.10">
    <property type="entry name" value="Rhomboid-like"/>
    <property type="match status" value="1"/>
</dbReference>
<keyword evidence="9 11" id="KW-1133">Transmembrane helix</keyword>
<dbReference type="InterPro" id="IPR022764">
    <property type="entry name" value="Peptidase_S54_rhomboid_dom"/>
</dbReference>
<dbReference type="PANTHER" id="PTHR22936">
    <property type="entry name" value="RHOMBOID-RELATED"/>
    <property type="match status" value="1"/>
</dbReference>
<evidence type="ECO:0000256" key="4">
    <source>
        <dbReference type="ARBA" id="ARBA00013039"/>
    </source>
</evidence>
<keyword evidence="6 11" id="KW-0812">Transmembrane</keyword>
<dbReference type="InterPro" id="IPR035952">
    <property type="entry name" value="Rhomboid-like_sf"/>
</dbReference>
<name>A0AAW2Z2A6_9EUKA</name>
<feature type="region of interest" description="Disordered" evidence="12">
    <location>
        <begin position="1"/>
        <end position="47"/>
    </location>
</feature>
<dbReference type="GO" id="GO:0004252">
    <property type="term" value="F:serine-type endopeptidase activity"/>
    <property type="evidence" value="ECO:0007669"/>
    <property type="project" value="InterPro"/>
</dbReference>
<sequence>MSVVYGSPSSPSSPRVQFSSFGKEREPDSSIHRQYNQDDPSLRGGITHVDYYAENDQNQEDVNDVGKGRYDGKKLSNGVGGTPYKKKKQIPIAKWFIGEESEPREIMTSKIPMKWPPIFIIIVIIAEASLMIAALSVGGFDSFFNNNMLGPPMATLLQFGAKSTDLIRTKYQIWRLISAFVIHEGIIQIIFNLMWQLTTVVRIERQWGIFRVAPLYIISGIGGNLLSSVFLPGNVTIGASSCLCGMLTSLLAEILMNWKVVHAPWKSFFQVGLSLTIFFALGFIPGIDNFSHIGGAFVGFFLSIALAPRSVQAGKKHAPYWKTATFIRICAVVVVVAYFAVFFALLFTIETWSCGWCQYLSPTWDLIFGDSN</sequence>
<keyword evidence="5 11" id="KW-0645">Protease</keyword>
<feature type="transmembrane region" description="Helical" evidence="11">
    <location>
        <begin position="173"/>
        <end position="195"/>
    </location>
</feature>
<feature type="transmembrane region" description="Helical" evidence="11">
    <location>
        <begin position="207"/>
        <end position="231"/>
    </location>
</feature>
<feature type="transmembrane region" description="Helical" evidence="11">
    <location>
        <begin position="290"/>
        <end position="308"/>
    </location>
</feature>
<evidence type="ECO:0000256" key="2">
    <source>
        <dbReference type="ARBA" id="ARBA00004141"/>
    </source>
</evidence>
<accession>A0AAW2Z2A6</accession>
<feature type="compositionally biased region" description="Low complexity" evidence="12">
    <location>
        <begin position="1"/>
        <end position="20"/>
    </location>
</feature>
<feature type="compositionally biased region" description="Basic and acidic residues" evidence="12">
    <location>
        <begin position="22"/>
        <end position="31"/>
    </location>
</feature>
<keyword evidence="15" id="KW-1185">Reference proteome</keyword>
<protein>
    <recommendedName>
        <fullName evidence="4">rhomboid protease</fullName>
        <ecNumber evidence="4">3.4.21.105</ecNumber>
    </recommendedName>
</protein>
<evidence type="ECO:0000256" key="1">
    <source>
        <dbReference type="ARBA" id="ARBA00000156"/>
    </source>
</evidence>
<evidence type="ECO:0000256" key="7">
    <source>
        <dbReference type="ARBA" id="ARBA00022801"/>
    </source>
</evidence>
<comment type="catalytic activity">
    <reaction evidence="1 11">
        <text>Cleaves type-1 transmembrane domains using a catalytic dyad composed of serine and histidine that are contributed by different transmembrane domains.</text>
        <dbReference type="EC" id="3.4.21.105"/>
    </reaction>
</comment>
<comment type="subcellular location">
    <subcellularLocation>
        <location evidence="2 11">Membrane</location>
        <topology evidence="2 11">Multi-pass membrane protein</topology>
    </subcellularLocation>
</comment>
<gene>
    <name evidence="14" type="ORF">AKO1_014944</name>
</gene>
<comment type="function">
    <text evidence="11">Serine protease involved in intramembrane proteolysis.</text>
</comment>
<evidence type="ECO:0000256" key="6">
    <source>
        <dbReference type="ARBA" id="ARBA00022692"/>
    </source>
</evidence>
<dbReference type="EMBL" id="JAOPGA020000925">
    <property type="protein sequence ID" value="KAL0483059.1"/>
    <property type="molecule type" value="Genomic_DNA"/>
</dbReference>
<dbReference type="GO" id="GO:0006508">
    <property type="term" value="P:proteolysis"/>
    <property type="evidence" value="ECO:0007669"/>
    <property type="project" value="UniProtKB-KW"/>
</dbReference>
<evidence type="ECO:0000256" key="5">
    <source>
        <dbReference type="ARBA" id="ARBA00022670"/>
    </source>
</evidence>
<proteinExistence type="inferred from homology"/>
<evidence type="ECO:0000259" key="13">
    <source>
        <dbReference type="Pfam" id="PF01694"/>
    </source>
</evidence>
<comment type="similarity">
    <text evidence="3 11">Belongs to the peptidase S54 family.</text>
</comment>
<dbReference type="Pfam" id="PF01694">
    <property type="entry name" value="Rhomboid"/>
    <property type="match status" value="1"/>
</dbReference>
<evidence type="ECO:0000256" key="9">
    <source>
        <dbReference type="ARBA" id="ARBA00022989"/>
    </source>
</evidence>
<dbReference type="EC" id="3.4.21.105" evidence="4"/>
<keyword evidence="7 11" id="KW-0378">Hydrolase</keyword>
<feature type="transmembrane region" description="Helical" evidence="11">
    <location>
        <begin position="329"/>
        <end position="349"/>
    </location>
</feature>